<dbReference type="InterPro" id="IPR003121">
    <property type="entry name" value="SWIB_MDM2_domain"/>
</dbReference>
<dbReference type="SUPFAM" id="SSF55159">
    <property type="entry name" value="eIF1-like"/>
    <property type="match status" value="1"/>
</dbReference>
<dbReference type="CDD" id="cd21156">
    <property type="entry name" value="PUA_eIF2d-like"/>
    <property type="match status" value="1"/>
</dbReference>
<reference evidence="5" key="2">
    <citation type="submission" date="2021-01" db="EMBL/GenBank/DDBJ databases">
        <authorList>
            <person name="Schikora-Tamarit M.A."/>
        </authorList>
    </citation>
    <scope>NUCLEOTIDE SEQUENCE</scope>
    <source>
        <strain evidence="5">NCAIM Y.01608</strain>
    </source>
</reference>
<comment type="similarity">
    <text evidence="1">Belongs to the eIF2D family.</text>
</comment>
<dbReference type="InterPro" id="IPR057429">
    <property type="entry name" value="WH_eIF2D"/>
</dbReference>
<dbReference type="Pfam" id="PF26292">
    <property type="entry name" value="PUA_elF2D"/>
    <property type="match status" value="1"/>
</dbReference>
<dbReference type="CDD" id="cd11610">
    <property type="entry name" value="eIF2D_N"/>
    <property type="match status" value="1"/>
</dbReference>
<gene>
    <name evidence="5" type="ORF">OGATHE_005755</name>
</gene>
<feature type="domain" description="SUI1" evidence="3">
    <location>
        <begin position="453"/>
        <end position="526"/>
    </location>
</feature>
<dbReference type="InterPro" id="IPR001950">
    <property type="entry name" value="SUI1"/>
</dbReference>
<keyword evidence="2" id="KW-0963">Cytoplasm</keyword>
<dbReference type="Gene3D" id="3.10.400.20">
    <property type="match status" value="1"/>
</dbReference>
<evidence type="ECO:0000256" key="1">
    <source>
        <dbReference type="ARBA" id="ARBA00010359"/>
    </source>
</evidence>
<evidence type="ECO:0000259" key="3">
    <source>
        <dbReference type="PROSITE" id="PS50296"/>
    </source>
</evidence>
<evidence type="ECO:0000313" key="5">
    <source>
        <dbReference type="EMBL" id="KAH3659710.1"/>
    </source>
</evidence>
<dbReference type="PANTHER" id="PTHR12217:SF4">
    <property type="entry name" value="EUKARYOTIC TRANSLATION INITIATION FACTOR 2D"/>
    <property type="match status" value="1"/>
</dbReference>
<dbReference type="Pfam" id="PF17832">
    <property type="entry name" value="Pre-PUA"/>
    <property type="match status" value="1"/>
</dbReference>
<dbReference type="InterPro" id="IPR015947">
    <property type="entry name" value="PUA-like_sf"/>
</dbReference>
<proteinExistence type="inferred from homology"/>
<dbReference type="SUPFAM" id="SSF88697">
    <property type="entry name" value="PUA domain-like"/>
    <property type="match status" value="1"/>
</dbReference>
<dbReference type="InterPro" id="IPR048247">
    <property type="entry name" value="eIF2D_N"/>
</dbReference>
<feature type="domain" description="DM2" evidence="4">
    <location>
        <begin position="352"/>
        <end position="432"/>
    </location>
</feature>
<sequence length="543" mass="61327">MSLFKKDPGLKSLSNLKSSERRKLYAAICSQYGLDEQALASDGCASLVLPPEVKYATFKSPHARGTLYTDLEGVPIWFQTRDSELLPTLFTLWKYPYIVPFVNTHQYVIERLVNGSNLMLPGTIPPFPEGAKQGKVVAVGDYKKPNVAVAVGYCQMDLGGVTDVVGTHGVAVEIVHVYRDWLFTLVKGVKLPDKTNVLPTSVSVQKQESYQEEVEEATHKLEETDMSTSLTVQDMDDMFFRATLYSISQDTINTPINASLFMSGHVYKNFPPMDSNLINIKKTSWKKTAKYLKAMEKENLLKLKGKGDDVVVVWVNKEHEKVKRFEPYRVRKNKSGEASKKDTESTELQVTQLYKAHSSASNFLRLLDSSQDYYTLQEIKALVGKYIQIHHLVSKNDPKSITADEPLQRLLKTVTIERAKVVDILVKQHFSPYYKVSRGDESTKPKKGQVPIIKIVEEMKIGRKIITKIIGVEEFLIDPEEVSSILKVKCSGSTTVAANVQNPKLVEVSVQGPHFKTVQDLLIKQYGMKPTWIEYENKLKKNR</sequence>
<dbReference type="PROSITE" id="PS50296">
    <property type="entry name" value="SUI1"/>
    <property type="match status" value="1"/>
</dbReference>
<dbReference type="InterPro" id="IPR041366">
    <property type="entry name" value="Pre-PUA"/>
</dbReference>
<reference evidence="5" key="1">
    <citation type="journal article" date="2021" name="Open Biol.">
        <title>Shared evolutionary footprints suggest mitochondrial oxidative damage underlies multiple complex I losses in fungi.</title>
        <authorList>
            <person name="Schikora-Tamarit M.A."/>
            <person name="Marcet-Houben M."/>
            <person name="Nosek J."/>
            <person name="Gabaldon T."/>
        </authorList>
    </citation>
    <scope>NUCLEOTIDE SEQUENCE</scope>
    <source>
        <strain evidence="5">NCAIM Y.01608</strain>
    </source>
</reference>
<dbReference type="GO" id="GO:0003743">
    <property type="term" value="F:translation initiation factor activity"/>
    <property type="evidence" value="ECO:0007669"/>
    <property type="project" value="InterPro"/>
</dbReference>
<accession>A0A9P8NUE0</accession>
<dbReference type="InterPro" id="IPR036877">
    <property type="entry name" value="SUI1_dom_sf"/>
</dbReference>
<keyword evidence="6" id="KW-1185">Reference proteome</keyword>
<name>A0A9P8NUE0_9ASCO</name>
<dbReference type="InterPro" id="IPR039757">
    <property type="entry name" value="EIF2D"/>
</dbReference>
<dbReference type="AlphaFoldDB" id="A0A9P8NUE0"/>
<dbReference type="PANTHER" id="PTHR12217">
    <property type="entry name" value="EUKARYOTIC TRANSLATION INITIATION FACTOR 2D"/>
    <property type="match status" value="1"/>
</dbReference>
<dbReference type="EMBL" id="JAEUBD010001504">
    <property type="protein sequence ID" value="KAH3659710.1"/>
    <property type="molecule type" value="Genomic_DNA"/>
</dbReference>
<dbReference type="PROSITE" id="PS50890">
    <property type="entry name" value="PUA"/>
    <property type="match status" value="1"/>
</dbReference>
<dbReference type="OrthoDB" id="199771at2759"/>
<evidence type="ECO:0000256" key="2">
    <source>
        <dbReference type="ARBA" id="ARBA00022490"/>
    </source>
</evidence>
<dbReference type="Gene3D" id="1.10.245.10">
    <property type="entry name" value="SWIB/MDM2 domain"/>
    <property type="match status" value="1"/>
</dbReference>
<dbReference type="InterPro" id="IPR048248">
    <property type="entry name" value="PUA_eIF2d-like"/>
</dbReference>
<dbReference type="PROSITE" id="PS51925">
    <property type="entry name" value="SWIB_MDM2"/>
    <property type="match status" value="1"/>
</dbReference>
<evidence type="ECO:0000259" key="4">
    <source>
        <dbReference type="PROSITE" id="PS51925"/>
    </source>
</evidence>
<organism evidence="5 6">
    <name type="scientific">Ogataea polymorpha</name>
    <dbReference type="NCBI Taxonomy" id="460523"/>
    <lineage>
        <taxon>Eukaryota</taxon>
        <taxon>Fungi</taxon>
        <taxon>Dikarya</taxon>
        <taxon>Ascomycota</taxon>
        <taxon>Saccharomycotina</taxon>
        <taxon>Pichiomycetes</taxon>
        <taxon>Pichiales</taxon>
        <taxon>Pichiaceae</taxon>
        <taxon>Ogataea</taxon>
    </lineage>
</organism>
<comment type="caution">
    <text evidence="5">The sequence shown here is derived from an EMBL/GenBank/DDBJ whole genome shotgun (WGS) entry which is preliminary data.</text>
</comment>
<dbReference type="Gene3D" id="3.30.780.10">
    <property type="entry name" value="SUI1-like domain"/>
    <property type="match status" value="1"/>
</dbReference>
<dbReference type="Pfam" id="PF01253">
    <property type="entry name" value="SUI1"/>
    <property type="match status" value="1"/>
</dbReference>
<dbReference type="CDD" id="cd11608">
    <property type="entry name" value="eIF2D_C"/>
    <property type="match status" value="1"/>
</dbReference>
<evidence type="ECO:0000313" key="6">
    <source>
        <dbReference type="Proteomes" id="UP000788993"/>
    </source>
</evidence>
<dbReference type="SUPFAM" id="SSF47592">
    <property type="entry name" value="SWIB/MDM2 domain"/>
    <property type="match status" value="1"/>
</dbReference>
<evidence type="ECO:0008006" key="7">
    <source>
        <dbReference type="Google" id="ProtNLM"/>
    </source>
</evidence>
<dbReference type="InterPro" id="IPR039759">
    <property type="entry name" value="eIF2D_SUI1"/>
</dbReference>
<dbReference type="GO" id="GO:0001731">
    <property type="term" value="P:formation of translation preinitiation complex"/>
    <property type="evidence" value="ECO:0007669"/>
    <property type="project" value="InterPro"/>
</dbReference>
<dbReference type="InterPro" id="IPR036885">
    <property type="entry name" value="SWIB_MDM2_dom_sf"/>
</dbReference>
<dbReference type="Proteomes" id="UP000788993">
    <property type="component" value="Unassembled WGS sequence"/>
</dbReference>
<protein>
    <recommendedName>
        <fullName evidence="7">Translation machinery-associated protein 22</fullName>
    </recommendedName>
</protein>
<dbReference type="Pfam" id="PF25304">
    <property type="entry name" value="WHD_eIF2D"/>
    <property type="match status" value="1"/>
</dbReference>